<organism evidence="1">
    <name type="scientific">Diabrotica virgifera virgifera</name>
    <name type="common">western corn rootworm</name>
    <dbReference type="NCBI Taxonomy" id="50390"/>
    <lineage>
        <taxon>Eukaryota</taxon>
        <taxon>Metazoa</taxon>
        <taxon>Ecdysozoa</taxon>
        <taxon>Arthropoda</taxon>
        <taxon>Hexapoda</taxon>
        <taxon>Insecta</taxon>
        <taxon>Pterygota</taxon>
        <taxon>Neoptera</taxon>
        <taxon>Endopterygota</taxon>
        <taxon>Coleoptera</taxon>
        <taxon>Polyphaga</taxon>
        <taxon>Cucujiformia</taxon>
        <taxon>Chrysomeloidea</taxon>
        <taxon>Chrysomelidae</taxon>
        <taxon>Galerucinae</taxon>
        <taxon>Diabroticina</taxon>
        <taxon>Diabroticites</taxon>
        <taxon>Diabrotica</taxon>
    </lineage>
</organism>
<sequence length="217" mass="25248">MMSLIDKLKLILPLRRLLPKQNLLMLTWRVTLFPIDTMPTLKDRRSNCEESFSKIFTEVKDLADELDVKVNHSGGPEEYYRHSIYIPLLDNVFINLTSRLHITSLECLWLWGIIPTLLTDSHGEKEVDLLKDLKKVVEKFSPIMDIGDTQTNIILLPDEVTKLLDVCDANVFMTFKVLKSALNAYHSNSNFLKISPEKYTQKKFMAPPENRSWIRPW</sequence>
<evidence type="ECO:0000313" key="1">
    <source>
        <dbReference type="RefSeq" id="XP_028155585.1"/>
    </source>
</evidence>
<name>A0A6P7HIZ6_DIAVI</name>
<gene>
    <name evidence="1" type="primary">LOC114349415</name>
</gene>
<dbReference type="RefSeq" id="XP_028155585.1">
    <property type="nucleotide sequence ID" value="XM_028299784.1"/>
</dbReference>
<dbReference type="InParanoid" id="A0A6P7HIZ6"/>
<accession>A0A6P7HIZ6</accession>
<proteinExistence type="predicted"/>
<reference evidence="1" key="1">
    <citation type="submission" date="2025-08" db="UniProtKB">
        <authorList>
            <consortium name="RefSeq"/>
        </authorList>
    </citation>
    <scope>IDENTIFICATION</scope>
    <source>
        <tissue evidence="1">Whole insect</tissue>
    </source>
</reference>
<protein>
    <submittedName>
        <fullName evidence="1">Uncharacterized protein LOC114349415</fullName>
    </submittedName>
</protein>
<dbReference type="AlphaFoldDB" id="A0A6P7HIZ6"/>